<accession>A0A327YWA4</accession>
<evidence type="ECO:0000256" key="1">
    <source>
        <dbReference type="PIRSR" id="PIRSR016487-1"/>
    </source>
</evidence>
<dbReference type="EMBL" id="QLMG01000001">
    <property type="protein sequence ID" value="RAK23985.1"/>
    <property type="molecule type" value="Genomic_DNA"/>
</dbReference>
<feature type="domain" description="CYTH" evidence="2">
    <location>
        <begin position="4"/>
        <end position="150"/>
    </location>
</feature>
<feature type="active site" description="Proton acceptor" evidence="1">
    <location>
        <position position="31"/>
    </location>
</feature>
<name>A0A327YWA4_9RHOB</name>
<dbReference type="PANTHER" id="PTHR40114:SF1">
    <property type="entry name" value="SLR0698 PROTEIN"/>
    <property type="match status" value="1"/>
</dbReference>
<comment type="caution">
    <text evidence="3">The sequence shown here is derived from an EMBL/GenBank/DDBJ whole genome shotgun (WGS) entry which is preliminary data.</text>
</comment>
<dbReference type="Pfam" id="PF01928">
    <property type="entry name" value="CYTH"/>
    <property type="match status" value="1"/>
</dbReference>
<dbReference type="SMART" id="SM01118">
    <property type="entry name" value="CYTH"/>
    <property type="match status" value="1"/>
</dbReference>
<keyword evidence="4" id="KW-1185">Reference proteome</keyword>
<evidence type="ECO:0000259" key="2">
    <source>
        <dbReference type="SMART" id="SM01118"/>
    </source>
</evidence>
<dbReference type="OrthoDB" id="9805588at2"/>
<protein>
    <submittedName>
        <fullName evidence="3">CYTH domain-containing protein</fullName>
    </submittedName>
</protein>
<dbReference type="RefSeq" id="WP_009506323.1">
    <property type="nucleotide sequence ID" value="NZ_LIGK01000002.1"/>
</dbReference>
<evidence type="ECO:0000313" key="3">
    <source>
        <dbReference type="EMBL" id="RAK23985.1"/>
    </source>
</evidence>
<dbReference type="SUPFAM" id="SSF55154">
    <property type="entry name" value="CYTH-like phosphatases"/>
    <property type="match status" value="1"/>
</dbReference>
<dbReference type="PIRSF" id="PIRSF016487">
    <property type="entry name" value="CYTH_UCP016487"/>
    <property type="match status" value="1"/>
</dbReference>
<dbReference type="InterPro" id="IPR012042">
    <property type="entry name" value="NeuTTM/CthTTM-like"/>
</dbReference>
<gene>
    <name evidence="3" type="ORF">ATI53_100192</name>
</gene>
<organism evidence="3 4">
    <name type="scientific">Salipiger aestuarii</name>
    <dbReference type="NCBI Taxonomy" id="568098"/>
    <lineage>
        <taxon>Bacteria</taxon>
        <taxon>Pseudomonadati</taxon>
        <taxon>Pseudomonadota</taxon>
        <taxon>Alphaproteobacteria</taxon>
        <taxon>Rhodobacterales</taxon>
        <taxon>Roseobacteraceae</taxon>
        <taxon>Salipiger</taxon>
    </lineage>
</organism>
<dbReference type="PANTHER" id="PTHR40114">
    <property type="entry name" value="SLR0698 PROTEIN"/>
    <property type="match status" value="1"/>
</dbReference>
<dbReference type="AlphaFoldDB" id="A0A327YWA4"/>
<sequence length="155" mass="16763">MPQSVEIERKFLVASLPDLAGALCEPIRQGYLTGPGDSVQVRLRRKGARHFLTVKGAGLLVRSEHETAISAEAFDALWPATQGRRLAKTRWTGRLPGGALFELDVFDDRPLRLVEVEFDSEAAARAFRPPGWFGTEVTGDPAYANSSLAASGPGT</sequence>
<dbReference type="Proteomes" id="UP000249165">
    <property type="component" value="Unassembled WGS sequence"/>
</dbReference>
<proteinExistence type="predicted"/>
<dbReference type="CDD" id="cd07761">
    <property type="entry name" value="CYTH-like_CthTTM-like"/>
    <property type="match status" value="1"/>
</dbReference>
<reference evidence="3 4" key="1">
    <citation type="submission" date="2018-06" db="EMBL/GenBank/DDBJ databases">
        <title>Genomic Encyclopedia of Archaeal and Bacterial Type Strains, Phase II (KMG-II): from individual species to whole genera.</title>
        <authorList>
            <person name="Goeker M."/>
        </authorList>
    </citation>
    <scope>NUCLEOTIDE SEQUENCE [LARGE SCALE GENOMIC DNA]</scope>
    <source>
        <strain evidence="3 4">DSM 22011</strain>
    </source>
</reference>
<evidence type="ECO:0000313" key="4">
    <source>
        <dbReference type="Proteomes" id="UP000249165"/>
    </source>
</evidence>
<dbReference type="InterPro" id="IPR033469">
    <property type="entry name" value="CYTH-like_dom_sf"/>
</dbReference>
<dbReference type="Gene3D" id="2.40.320.10">
    <property type="entry name" value="Hypothetical Protein Pfu-838710-001"/>
    <property type="match status" value="1"/>
</dbReference>
<dbReference type="InterPro" id="IPR023577">
    <property type="entry name" value="CYTH_domain"/>
</dbReference>